<feature type="transmembrane region" description="Helical" evidence="1">
    <location>
        <begin position="159"/>
        <end position="178"/>
    </location>
</feature>
<feature type="transmembrane region" description="Helical" evidence="1">
    <location>
        <begin position="105"/>
        <end position="125"/>
    </location>
</feature>
<feature type="transmembrane region" description="Helical" evidence="1">
    <location>
        <begin position="281"/>
        <end position="303"/>
    </location>
</feature>
<keyword evidence="1" id="KW-1133">Transmembrane helix</keyword>
<accession>M0BJ96</accession>
<evidence type="ECO:0000313" key="2">
    <source>
        <dbReference type="EMBL" id="ELZ10966.1"/>
    </source>
</evidence>
<feature type="transmembrane region" description="Helical" evidence="1">
    <location>
        <begin position="480"/>
        <end position="503"/>
    </location>
</feature>
<feature type="transmembrane region" description="Helical" evidence="1">
    <location>
        <begin position="65"/>
        <end position="84"/>
    </location>
</feature>
<feature type="transmembrane region" description="Helical" evidence="1">
    <location>
        <begin position="40"/>
        <end position="59"/>
    </location>
</feature>
<feature type="transmembrane region" description="Helical" evidence="1">
    <location>
        <begin position="534"/>
        <end position="552"/>
    </location>
</feature>
<keyword evidence="1" id="KW-0472">Membrane</keyword>
<dbReference type="STRING" id="1227490.C479_09153"/>
<organism evidence="2 3">
    <name type="scientific">Halovivax asiaticus JCM 14624</name>
    <dbReference type="NCBI Taxonomy" id="1227490"/>
    <lineage>
        <taxon>Archaea</taxon>
        <taxon>Methanobacteriati</taxon>
        <taxon>Methanobacteriota</taxon>
        <taxon>Stenosarchaea group</taxon>
        <taxon>Halobacteria</taxon>
        <taxon>Halobacteriales</taxon>
        <taxon>Natrialbaceae</taxon>
        <taxon>Halovivax</taxon>
    </lineage>
</organism>
<protein>
    <recommendedName>
        <fullName evidence="4">Glycosyltransferase RgtA/B/C/D-like domain-containing protein</fullName>
    </recommendedName>
</protein>
<dbReference type="EMBL" id="AOIQ01000014">
    <property type="protein sequence ID" value="ELZ10966.1"/>
    <property type="molecule type" value="Genomic_DNA"/>
</dbReference>
<reference evidence="2 3" key="1">
    <citation type="journal article" date="2014" name="PLoS Genet.">
        <title>Phylogenetically driven sequencing of extremely halophilic archaea reveals strategies for static and dynamic osmo-response.</title>
        <authorList>
            <person name="Becker E.A."/>
            <person name="Seitzer P.M."/>
            <person name="Tritt A."/>
            <person name="Larsen D."/>
            <person name="Krusor M."/>
            <person name="Yao A.I."/>
            <person name="Wu D."/>
            <person name="Madern D."/>
            <person name="Eisen J.A."/>
            <person name="Darling A.E."/>
            <person name="Facciotti M.T."/>
        </authorList>
    </citation>
    <scope>NUCLEOTIDE SEQUENCE [LARGE SCALE GENOMIC DNA]</scope>
    <source>
        <strain evidence="2 3">JCM 14624</strain>
    </source>
</reference>
<feature type="transmembrane region" description="Helical" evidence="1">
    <location>
        <begin position="444"/>
        <end position="468"/>
    </location>
</feature>
<name>M0BJ96_9EURY</name>
<feature type="transmembrane region" description="Helical" evidence="1">
    <location>
        <begin position="131"/>
        <end position="150"/>
    </location>
</feature>
<feature type="transmembrane region" description="Helical" evidence="1">
    <location>
        <begin position="509"/>
        <end position="527"/>
    </location>
</feature>
<proteinExistence type="predicted"/>
<evidence type="ECO:0000256" key="1">
    <source>
        <dbReference type="SAM" id="Phobius"/>
    </source>
</evidence>
<keyword evidence="1" id="KW-0812">Transmembrane</keyword>
<feature type="transmembrane region" description="Helical" evidence="1">
    <location>
        <begin position="315"/>
        <end position="340"/>
    </location>
</feature>
<comment type="caution">
    <text evidence="2">The sequence shown here is derived from an EMBL/GenBank/DDBJ whole genome shotgun (WGS) entry which is preliminary data.</text>
</comment>
<dbReference type="AlphaFoldDB" id="M0BJ96"/>
<feature type="transmembrane region" description="Helical" evidence="1">
    <location>
        <begin position="400"/>
        <end position="424"/>
    </location>
</feature>
<keyword evidence="3" id="KW-1185">Reference proteome</keyword>
<evidence type="ECO:0008006" key="4">
    <source>
        <dbReference type="Google" id="ProtNLM"/>
    </source>
</evidence>
<gene>
    <name evidence="2" type="ORF">C479_09153</name>
</gene>
<dbReference type="Proteomes" id="UP000011560">
    <property type="component" value="Unassembled WGS sequence"/>
</dbReference>
<sequence length="686" mass="74487">MCRSERDAERRRFARDATGGRDLMSIRSGGRFDGIPLDEAAAIAGVLLALALVPLRFFVSQIYIETIPIVLGVACALYLVGMYTGTSDRHPHHRSLPRLPTRASAILPSAVFFGVALMIVVAVHSGGRSPLFYAIAGVLGTLLIGQVLFVREEDLSRDWLLLQIVVLAAAIRLPALYLNPGFIGIDIWTHVPRLADAILTEGTLAAIDDDKHYAAPFYHLYVVTGAALFDTSLRTALYLTLGPIMVLSSLFVYATANLLVAERWAILAAALYALADYAVEWSIHLIPTSQGLVVFLAITYMLVRLMRIEYRLRDFVLLILASMALILTHQVSTFIMLVLLGSTLVARFLVEHGPFASSPTIFTPFEGEQTVRIAGVLVFDAGFTLFMWSFTPYAGSDQPFLSLVLSYLVETLSSSAGLLNLIGGSSAAGGSGASGGGPSFVEEVALYMDTVGFLLLLFAALAGCLYVLHRNRASQATMTLVVTTAIMLVFVLGLPIFGINNFVPQRWIAFLYAPMAILGVVGLGYLARALDPRVFVAVAVVFALAFPSVMVMSSNGTVDDPVFPGERERLSYTEQELAAVDTIGAMTGSPEREELTARQLVYTDHPYQTVFTRTRSHPASPAILNETQPRQHDIVVYRDYQRAGASYFLTEEMGQGVIQDVPKSRLCGPSMGEVYANGDVVMCSSP</sequence>
<feature type="transmembrane region" description="Helical" evidence="1">
    <location>
        <begin position="370"/>
        <end position="388"/>
    </location>
</feature>
<evidence type="ECO:0000313" key="3">
    <source>
        <dbReference type="Proteomes" id="UP000011560"/>
    </source>
</evidence>